<gene>
    <name evidence="2" type="ORF">PF008_g6994</name>
</gene>
<keyword evidence="1" id="KW-0732">Signal</keyword>
<evidence type="ECO:0000313" key="3">
    <source>
        <dbReference type="Proteomes" id="UP000486351"/>
    </source>
</evidence>
<dbReference type="AlphaFoldDB" id="A0A6G0S4C5"/>
<proteinExistence type="predicted"/>
<comment type="caution">
    <text evidence="2">The sequence shown here is derived from an EMBL/GenBank/DDBJ whole genome shotgun (WGS) entry which is preliminary data.</text>
</comment>
<accession>A0A6G0S4C5</accession>
<feature type="chain" id="PRO_5026018394" evidence="1">
    <location>
        <begin position="20"/>
        <end position="53"/>
    </location>
</feature>
<feature type="signal peptide" evidence="1">
    <location>
        <begin position="1"/>
        <end position="19"/>
    </location>
</feature>
<dbReference type="Proteomes" id="UP000486351">
    <property type="component" value="Unassembled WGS sequence"/>
</dbReference>
<sequence>MTLSLSLSLSLSLCATLEGAIRRLDRNGAKIQSPGCISCTYEVYVALSVTHAK</sequence>
<evidence type="ECO:0000313" key="2">
    <source>
        <dbReference type="EMBL" id="KAE9349228.1"/>
    </source>
</evidence>
<name>A0A6G0S4C5_9STRA</name>
<protein>
    <submittedName>
        <fullName evidence="2">Uncharacterized protein</fullName>
    </submittedName>
</protein>
<organism evidence="2 3">
    <name type="scientific">Phytophthora fragariae</name>
    <dbReference type="NCBI Taxonomy" id="53985"/>
    <lineage>
        <taxon>Eukaryota</taxon>
        <taxon>Sar</taxon>
        <taxon>Stramenopiles</taxon>
        <taxon>Oomycota</taxon>
        <taxon>Peronosporomycetes</taxon>
        <taxon>Peronosporales</taxon>
        <taxon>Peronosporaceae</taxon>
        <taxon>Phytophthora</taxon>
    </lineage>
</organism>
<evidence type="ECO:0000256" key="1">
    <source>
        <dbReference type="SAM" id="SignalP"/>
    </source>
</evidence>
<reference evidence="2 3" key="1">
    <citation type="submission" date="2018-09" db="EMBL/GenBank/DDBJ databases">
        <title>Genomic investigation of the strawberry pathogen Phytophthora fragariae indicates pathogenicity is determined by transcriptional variation in three key races.</title>
        <authorList>
            <person name="Adams T.M."/>
            <person name="Armitage A.D."/>
            <person name="Sobczyk M.K."/>
            <person name="Bates H.J."/>
            <person name="Dunwell J.M."/>
            <person name="Nellist C.F."/>
            <person name="Harrison R.J."/>
        </authorList>
    </citation>
    <scope>NUCLEOTIDE SEQUENCE [LARGE SCALE GENOMIC DNA]</scope>
    <source>
        <strain evidence="2 3">NOV-77</strain>
    </source>
</reference>
<dbReference type="EMBL" id="QXFY01000286">
    <property type="protein sequence ID" value="KAE9349228.1"/>
    <property type="molecule type" value="Genomic_DNA"/>
</dbReference>